<evidence type="ECO:0000313" key="1">
    <source>
        <dbReference type="EMBL" id="PSW19783.1"/>
    </source>
</evidence>
<accession>A0A2T3NU53</accession>
<dbReference type="NCBIfam" id="TIGR03373">
    <property type="entry name" value="VI_minor_4"/>
    <property type="match status" value="1"/>
</dbReference>
<keyword evidence="2" id="KW-1185">Reference proteome</keyword>
<sequence>MIDGNWSFGGKIPTHSDFLSHNEPLQLQESLRLTFDSIAINVALKKEWNNAYRDMSVWCFNLPVQVTLCGDYCGCIIASYDAVGRCYPFYVFSPGLFHPSKDNKLIRKVYRLMQQLKDGELTLEEFTDELNRLPIPSQTKEGDISAYWWNDSGSSFSSISWPNSEQIRLMVGVL</sequence>
<dbReference type="Proteomes" id="UP000241771">
    <property type="component" value="Unassembled WGS sequence"/>
</dbReference>
<dbReference type="AlphaFoldDB" id="A0A2T3NU53"/>
<gene>
    <name evidence="1" type="primary">tagF</name>
    <name evidence="1" type="ORF">C9I98_09960</name>
</gene>
<dbReference type="Gene3D" id="3.40.1730.10">
    <property type="entry name" value="pa0076 domain"/>
    <property type="match status" value="1"/>
</dbReference>
<evidence type="ECO:0000313" key="2">
    <source>
        <dbReference type="Proteomes" id="UP000241771"/>
    </source>
</evidence>
<dbReference type="RefSeq" id="WP_036820621.1">
    <property type="nucleotide sequence ID" value="NZ_JGVO01000287.1"/>
</dbReference>
<name>A0A2T3NU53_9GAMM</name>
<dbReference type="EMBL" id="PYMA01000005">
    <property type="protein sequence ID" value="PSW19783.1"/>
    <property type="molecule type" value="Genomic_DNA"/>
</dbReference>
<reference evidence="1 2" key="1">
    <citation type="submission" date="2018-01" db="EMBL/GenBank/DDBJ databases">
        <title>Whole genome sequencing of Histamine producing bacteria.</title>
        <authorList>
            <person name="Butler K."/>
        </authorList>
    </citation>
    <scope>NUCLEOTIDE SEQUENCE [LARGE SCALE GENOMIC DNA]</scope>
    <source>
        <strain evidence="1 2">DSM 100436</strain>
    </source>
</reference>
<proteinExistence type="predicted"/>
<dbReference type="InterPro" id="IPR017748">
    <property type="entry name" value="TagF"/>
</dbReference>
<organism evidence="1 2">
    <name type="scientific">Photobacterium sanctipauli</name>
    <dbReference type="NCBI Taxonomy" id="1342794"/>
    <lineage>
        <taxon>Bacteria</taxon>
        <taxon>Pseudomonadati</taxon>
        <taxon>Pseudomonadota</taxon>
        <taxon>Gammaproteobacteria</taxon>
        <taxon>Vibrionales</taxon>
        <taxon>Vibrionaceae</taxon>
        <taxon>Photobacterium</taxon>
    </lineage>
</organism>
<comment type="caution">
    <text evidence="1">The sequence shown here is derived from an EMBL/GenBank/DDBJ whole genome shotgun (WGS) entry which is preliminary data.</text>
</comment>
<protein>
    <submittedName>
        <fullName evidence="1">Type VI secretion system-associated protein TagF</fullName>
    </submittedName>
</protein>
<dbReference type="OrthoDB" id="9801841at2"/>
<dbReference type="InterPro" id="IPR038225">
    <property type="entry name" value="TagF_sf"/>
</dbReference>
<dbReference type="Pfam" id="PF09867">
    <property type="entry name" value="TagF_N"/>
    <property type="match status" value="1"/>
</dbReference>